<name>A0A1M5GPL3_9BACT</name>
<dbReference type="SMART" id="SM00463">
    <property type="entry name" value="SMR"/>
    <property type="match status" value="1"/>
</dbReference>
<keyword evidence="3" id="KW-0255">Endonuclease</keyword>
<proteinExistence type="predicted"/>
<dbReference type="PROSITE" id="PS50828">
    <property type="entry name" value="SMR"/>
    <property type="match status" value="1"/>
</dbReference>
<dbReference type="Pfam" id="PF01713">
    <property type="entry name" value="Smr"/>
    <property type="match status" value="1"/>
</dbReference>
<dbReference type="PANTHER" id="PTHR35562">
    <property type="entry name" value="DNA ENDONUCLEASE SMRA-RELATED"/>
    <property type="match status" value="1"/>
</dbReference>
<dbReference type="GO" id="GO:0004519">
    <property type="term" value="F:endonuclease activity"/>
    <property type="evidence" value="ECO:0007669"/>
    <property type="project" value="UniProtKB-KW"/>
</dbReference>
<dbReference type="EMBL" id="FQVB01000039">
    <property type="protein sequence ID" value="SHG05685.1"/>
    <property type="molecule type" value="Genomic_DNA"/>
</dbReference>
<feature type="domain" description="Smr" evidence="2">
    <location>
        <begin position="162"/>
        <end position="246"/>
    </location>
</feature>
<gene>
    <name evidence="3" type="ORF">SAMN02745206_03179</name>
</gene>
<evidence type="ECO:0000313" key="4">
    <source>
        <dbReference type="Proteomes" id="UP000184076"/>
    </source>
</evidence>
<dbReference type="InterPro" id="IPR002625">
    <property type="entry name" value="Smr_dom"/>
</dbReference>
<dbReference type="InterPro" id="IPR036063">
    <property type="entry name" value="Smr_dom_sf"/>
</dbReference>
<dbReference type="STRING" id="1121391.SAMN02745206_03179"/>
<dbReference type="SUPFAM" id="SSF160443">
    <property type="entry name" value="SMR domain-like"/>
    <property type="match status" value="1"/>
</dbReference>
<dbReference type="Proteomes" id="UP000184076">
    <property type="component" value="Unassembled WGS sequence"/>
</dbReference>
<keyword evidence="3" id="KW-0378">Hydrolase</keyword>
<keyword evidence="4" id="KW-1185">Reference proteome</keyword>
<dbReference type="PANTHER" id="PTHR35562:SF2">
    <property type="entry name" value="DNA ENDONUCLEASE SMRA-RELATED"/>
    <property type="match status" value="1"/>
</dbReference>
<feature type="region of interest" description="Disordered" evidence="1">
    <location>
        <begin position="1"/>
        <end position="72"/>
    </location>
</feature>
<dbReference type="AlphaFoldDB" id="A0A1M5GPL3"/>
<evidence type="ECO:0000256" key="1">
    <source>
        <dbReference type="SAM" id="MobiDB-lite"/>
    </source>
</evidence>
<feature type="compositionally biased region" description="Basic residues" evidence="1">
    <location>
        <begin position="40"/>
        <end position="52"/>
    </location>
</feature>
<evidence type="ECO:0000313" key="3">
    <source>
        <dbReference type="EMBL" id="SHG05685.1"/>
    </source>
</evidence>
<accession>A0A1M5GPL3</accession>
<reference evidence="4" key="1">
    <citation type="submission" date="2016-11" db="EMBL/GenBank/DDBJ databases">
        <authorList>
            <person name="Varghese N."/>
            <person name="Submissions S."/>
        </authorList>
    </citation>
    <scope>NUCLEOTIDE SEQUENCE [LARGE SCALE GENOMIC DNA]</scope>
    <source>
        <strain evidence="4">DSM 9756</strain>
    </source>
</reference>
<dbReference type="Gene3D" id="3.30.1370.110">
    <property type="match status" value="1"/>
</dbReference>
<keyword evidence="3" id="KW-0540">Nuclease</keyword>
<organism evidence="3 4">
    <name type="scientific">Desulfacinum infernum DSM 9756</name>
    <dbReference type="NCBI Taxonomy" id="1121391"/>
    <lineage>
        <taxon>Bacteria</taxon>
        <taxon>Pseudomonadati</taxon>
        <taxon>Thermodesulfobacteriota</taxon>
        <taxon>Syntrophobacteria</taxon>
        <taxon>Syntrophobacterales</taxon>
        <taxon>Syntrophobacteraceae</taxon>
        <taxon>Desulfacinum</taxon>
    </lineage>
</organism>
<protein>
    <submittedName>
        <fullName evidence="3">DNA-nicking endonuclease, Smr domain</fullName>
    </submittedName>
</protein>
<evidence type="ECO:0000259" key="2">
    <source>
        <dbReference type="PROSITE" id="PS50828"/>
    </source>
</evidence>
<sequence length="259" mass="29088">MGKRKKASQSGRAFRSHPHPRPKNTGFYTPFQELDQQIAKVRKGQKKARRRVPPPPDSPTGRGPGPDTGPDEELFLREVSDVIPLSPEDRSRVPRFRGPCDFPRFAEAEDWEVLRHLGELVRGECRFELTLSDEYMDGAVVGLPPSILKGLRNGDFSYQDHVDLHGLNRHEARESVVRFLQESHARGLRCVLVICGRGLNSKGKEPVLKRVLVQWFTQAPLKRLVLAFASARTWDGGAGAFYVLLRRGQGKAPVRSPAL</sequence>